<sequence>MINLTSDPALLAPKSETAQVGDTIIISVGDPVLTSGYTLDSEVVVLGDGVASGDGATDEITYEANAQGVTRLVYTMTNADGSALLMGTVDVAVSGPGNHAPAVEDASFNAQSDGSNYEGGTKYTLDISSYVTDADGDDIQLIQVEAWNATVELAAPNDPSNLSFTFETLHPGQHYVTYVVSDHKGGYGVAQARVFVDTEYRLEGETYFPKYPLEGGFLATETYKLYDSAQNEVPAQWSIKNAESPEVEGISMTTTGTITIDPSKNLPDTFTIVAVGTNTGIISEFHASFFGGIVEIHEPDLARGCRENGYSEMSDEFASEVLNSKYRQDISSFFNEPYPDPNQYVDGNVVDMYGRLGTSSSIYIPALIRCPHTTCEHAKNGTVMLYDEYGVFESSYSPKDYLICEQK</sequence>
<organism evidence="1 2">
    <name type="scientific">Vibrio jasicida</name>
    <dbReference type="NCBI Taxonomy" id="766224"/>
    <lineage>
        <taxon>Bacteria</taxon>
        <taxon>Pseudomonadati</taxon>
        <taxon>Pseudomonadota</taxon>
        <taxon>Gammaproteobacteria</taxon>
        <taxon>Vibrionales</taxon>
        <taxon>Vibrionaceae</taxon>
        <taxon>Vibrio</taxon>
    </lineage>
</organism>
<reference evidence="1" key="1">
    <citation type="submission" date="2022-01" db="EMBL/GenBank/DDBJ databases">
        <authorList>
            <person name="Lagorce A."/>
        </authorList>
    </citation>
    <scope>NUCLEOTIDE SEQUENCE</scope>
    <source>
        <strain evidence="1">Th15_F1_A12</strain>
    </source>
</reference>
<dbReference type="Pfam" id="PF17963">
    <property type="entry name" value="Big_9"/>
    <property type="match status" value="1"/>
</dbReference>
<dbReference type="EMBL" id="CAKMUD010000038">
    <property type="protein sequence ID" value="CAH1575864.1"/>
    <property type="molecule type" value="Genomic_DNA"/>
</dbReference>
<protein>
    <submittedName>
        <fullName evidence="1">Uncharacterized protein</fullName>
    </submittedName>
</protein>
<dbReference type="Proteomes" id="UP001295462">
    <property type="component" value="Unassembled WGS sequence"/>
</dbReference>
<comment type="caution">
    <text evidence="1">The sequence shown here is derived from an EMBL/GenBank/DDBJ whole genome shotgun (WGS) entry which is preliminary data.</text>
</comment>
<gene>
    <name evidence="1" type="ORF">THF1A12_1320001</name>
</gene>
<dbReference type="AlphaFoldDB" id="A0AAU9QJS9"/>
<evidence type="ECO:0000313" key="2">
    <source>
        <dbReference type="Proteomes" id="UP001295462"/>
    </source>
</evidence>
<proteinExistence type="predicted"/>
<evidence type="ECO:0000313" key="1">
    <source>
        <dbReference type="EMBL" id="CAH1575864.1"/>
    </source>
</evidence>
<accession>A0AAU9QJS9</accession>
<name>A0AAU9QJS9_9VIBR</name>